<comment type="similarity">
    <text evidence="1">Belongs to the bleomycin resistance protein family.</text>
</comment>
<organism evidence="5 6">
    <name type="scientific">Candidatus Iainarchaeum sp</name>
    <dbReference type="NCBI Taxonomy" id="3101447"/>
    <lineage>
        <taxon>Archaea</taxon>
        <taxon>Candidatus Iainarchaeota</taxon>
        <taxon>Candidatus Iainarchaeia</taxon>
        <taxon>Candidatus Iainarchaeales</taxon>
        <taxon>Candidatus Iainarchaeaceae</taxon>
        <taxon>Candidatus Iainarchaeum</taxon>
    </lineage>
</organism>
<dbReference type="PROSITE" id="PS51819">
    <property type="entry name" value="VOC"/>
    <property type="match status" value="1"/>
</dbReference>
<dbReference type="CDD" id="cd08349">
    <property type="entry name" value="BLMA_like"/>
    <property type="match status" value="1"/>
</dbReference>
<evidence type="ECO:0000256" key="1">
    <source>
        <dbReference type="ARBA" id="ARBA00011051"/>
    </source>
</evidence>
<dbReference type="Proteomes" id="UP000226592">
    <property type="component" value="Unassembled WGS sequence"/>
</dbReference>
<protein>
    <recommendedName>
        <fullName evidence="2">Bleomycin resistance protein</fullName>
    </recommendedName>
</protein>
<proteinExistence type="inferred from homology"/>
<dbReference type="InterPro" id="IPR029068">
    <property type="entry name" value="Glyas_Bleomycin-R_OHBP_Dase"/>
</dbReference>
<name>A0A2D6LZV2_9ARCH</name>
<dbReference type="InterPro" id="IPR037523">
    <property type="entry name" value="VOC_core"/>
</dbReference>
<evidence type="ECO:0000256" key="2">
    <source>
        <dbReference type="ARBA" id="ARBA00021572"/>
    </source>
</evidence>
<evidence type="ECO:0000256" key="3">
    <source>
        <dbReference type="ARBA" id="ARBA00023251"/>
    </source>
</evidence>
<dbReference type="EMBL" id="NZBU01000001">
    <property type="protein sequence ID" value="MAG21700.1"/>
    <property type="molecule type" value="Genomic_DNA"/>
</dbReference>
<dbReference type="Gene3D" id="3.10.180.10">
    <property type="entry name" value="2,3-Dihydroxybiphenyl 1,2-Dioxygenase, domain 1"/>
    <property type="match status" value="1"/>
</dbReference>
<dbReference type="GO" id="GO:0046677">
    <property type="term" value="P:response to antibiotic"/>
    <property type="evidence" value="ECO:0007669"/>
    <property type="project" value="UniProtKB-KW"/>
</dbReference>
<dbReference type="InterPro" id="IPR004360">
    <property type="entry name" value="Glyas_Fos-R_dOase_dom"/>
</dbReference>
<feature type="domain" description="VOC" evidence="4">
    <location>
        <begin position="2"/>
        <end position="133"/>
    </location>
</feature>
<evidence type="ECO:0000313" key="5">
    <source>
        <dbReference type="EMBL" id="MAG21700.1"/>
    </source>
</evidence>
<accession>A0A2D6LZV2</accession>
<dbReference type="SUPFAM" id="SSF54593">
    <property type="entry name" value="Glyoxalase/Bleomycin resistance protein/Dihydroxybiphenyl dioxygenase"/>
    <property type="match status" value="1"/>
</dbReference>
<dbReference type="Pfam" id="PF00903">
    <property type="entry name" value="Glyoxalase"/>
    <property type="match status" value="1"/>
</dbReference>
<dbReference type="InterPro" id="IPR000335">
    <property type="entry name" value="Bleomycin-R"/>
</dbReference>
<evidence type="ECO:0000313" key="6">
    <source>
        <dbReference type="Proteomes" id="UP000226592"/>
    </source>
</evidence>
<comment type="caution">
    <text evidence="5">The sequence shown here is derived from an EMBL/GenBank/DDBJ whole genome shotgun (WGS) entry which is preliminary data.</text>
</comment>
<reference evidence="6" key="1">
    <citation type="submission" date="2017-09" db="EMBL/GenBank/DDBJ databases">
        <title>The Reconstruction of 2,631 Draft Metagenome-Assembled Genomes from the Global Oceans.</title>
        <authorList>
            <person name="Tully B.J."/>
            <person name="Graham E.D."/>
            <person name="Heidelberg J.F."/>
        </authorList>
    </citation>
    <scope>NUCLEOTIDE SEQUENCE [LARGE SCALE GENOMIC DNA]</scope>
</reference>
<gene>
    <name evidence="5" type="ORF">CL943_00140</name>
</gene>
<keyword evidence="3" id="KW-0046">Antibiotic resistance</keyword>
<sequence length="140" mass="16188">MKFNKLIPELSVSDINKSLEFYTKILGFKVEYERPEKKFAFLSLGEAQIMIDGNSNGGQEFKTGKLEKPFGRGIHFQIELKKIEPVLESIKKSGWPLKSSPKEYWFRKDKELIGMKGFLVQDLDGYLLMFNQHIGNKPVK</sequence>
<evidence type="ECO:0000259" key="4">
    <source>
        <dbReference type="PROSITE" id="PS51819"/>
    </source>
</evidence>
<dbReference type="AlphaFoldDB" id="A0A2D6LZV2"/>